<dbReference type="EMBL" id="FOCP01000008">
    <property type="protein sequence ID" value="SEN12871.1"/>
    <property type="molecule type" value="Genomic_DNA"/>
</dbReference>
<sequence>MNNVKLFIVTIIFIGLSGCISYTSKKETITPAPTSALETDEYVIASK</sequence>
<evidence type="ECO:0008006" key="3">
    <source>
        <dbReference type="Google" id="ProtNLM"/>
    </source>
</evidence>
<organism evidence="1 2">
    <name type="scientific">Nitrosomonas marina</name>
    <dbReference type="NCBI Taxonomy" id="917"/>
    <lineage>
        <taxon>Bacteria</taxon>
        <taxon>Pseudomonadati</taxon>
        <taxon>Pseudomonadota</taxon>
        <taxon>Betaproteobacteria</taxon>
        <taxon>Nitrosomonadales</taxon>
        <taxon>Nitrosomonadaceae</taxon>
        <taxon>Nitrosomonas</taxon>
    </lineage>
</organism>
<dbReference type="Proteomes" id="UP000199459">
    <property type="component" value="Unassembled WGS sequence"/>
</dbReference>
<protein>
    <recommendedName>
        <fullName evidence="3">Lipoprotein-attachment site-containing protein</fullName>
    </recommendedName>
</protein>
<proteinExistence type="predicted"/>
<gene>
    <name evidence="1" type="ORF">SAMN05216325_10863</name>
</gene>
<reference evidence="1 2" key="1">
    <citation type="submission" date="2016-10" db="EMBL/GenBank/DDBJ databases">
        <authorList>
            <person name="de Groot N.N."/>
        </authorList>
    </citation>
    <scope>NUCLEOTIDE SEQUENCE [LARGE SCALE GENOMIC DNA]</scope>
    <source>
        <strain evidence="1 2">Nm22</strain>
    </source>
</reference>
<evidence type="ECO:0000313" key="2">
    <source>
        <dbReference type="Proteomes" id="UP000199459"/>
    </source>
</evidence>
<dbReference type="PROSITE" id="PS51257">
    <property type="entry name" value="PROKAR_LIPOPROTEIN"/>
    <property type="match status" value="1"/>
</dbReference>
<dbReference type="AlphaFoldDB" id="A0A1H8DZW8"/>
<name>A0A1H8DZW8_9PROT</name>
<evidence type="ECO:0000313" key="1">
    <source>
        <dbReference type="EMBL" id="SEN12871.1"/>
    </source>
</evidence>
<accession>A0A1H8DZW8</accession>